<evidence type="ECO:0000313" key="7">
    <source>
        <dbReference type="Proteomes" id="UP000801492"/>
    </source>
</evidence>
<dbReference type="SUPFAM" id="SSF54373">
    <property type="entry name" value="FAD-linked reductases, C-terminal domain"/>
    <property type="match status" value="1"/>
</dbReference>
<dbReference type="Pfam" id="PF05199">
    <property type="entry name" value="GMC_oxred_C"/>
    <property type="match status" value="1"/>
</dbReference>
<dbReference type="PANTHER" id="PTHR11552:SF158">
    <property type="entry name" value="GH23626P-RELATED"/>
    <property type="match status" value="1"/>
</dbReference>
<keyword evidence="7" id="KW-1185">Reference proteome</keyword>
<organism evidence="6 7">
    <name type="scientific">Ignelater luminosus</name>
    <name type="common">Cucubano</name>
    <name type="synonym">Pyrophorus luminosus</name>
    <dbReference type="NCBI Taxonomy" id="2038154"/>
    <lineage>
        <taxon>Eukaryota</taxon>
        <taxon>Metazoa</taxon>
        <taxon>Ecdysozoa</taxon>
        <taxon>Arthropoda</taxon>
        <taxon>Hexapoda</taxon>
        <taxon>Insecta</taxon>
        <taxon>Pterygota</taxon>
        <taxon>Neoptera</taxon>
        <taxon>Endopterygota</taxon>
        <taxon>Coleoptera</taxon>
        <taxon>Polyphaga</taxon>
        <taxon>Elateriformia</taxon>
        <taxon>Elateroidea</taxon>
        <taxon>Elateridae</taxon>
        <taxon>Agrypninae</taxon>
        <taxon>Pyrophorini</taxon>
        <taxon>Ignelater</taxon>
    </lineage>
</organism>
<dbReference type="Gene3D" id="3.30.560.10">
    <property type="entry name" value="Glucose Oxidase, domain 3"/>
    <property type="match status" value="1"/>
</dbReference>
<comment type="caution">
    <text evidence="6">The sequence shown here is derived from an EMBL/GenBank/DDBJ whole genome shotgun (WGS) entry which is preliminary data.</text>
</comment>
<dbReference type="GO" id="GO:0016614">
    <property type="term" value="F:oxidoreductase activity, acting on CH-OH group of donors"/>
    <property type="evidence" value="ECO:0007669"/>
    <property type="project" value="InterPro"/>
</dbReference>
<sequence>MNIYLQSSEFNWNYNTTPQTTSCLGMFNQECAYASGKGLGGSSIINSLMYVRGNKEDYDSWCRQGNPGWSFKDVLPFFIKSENCQIHGDEGYHGEGGNLNVEYHEPDSPQLEAFIEANLELGRKVVDYNGKEQLGVAKTQMNTIHGRRDSTGNAFLKPASNRPNLEILTHSLATKILINSKTKAAYGIIFSHKGQLLIAKAEKEVIVSAGSIGSPQLLMLSGIGPRDHLSHLDIPVVKSLPVGNNFQDHAAYYALHFVTNYTEPTTSLQQNVKEYLNGYGPLAISDSRQGLGFFQTKLAKIPGVPDIELVMVPSNSTTDFMQRAHHYSDVTYNTIWRKVNASNTFTLLVILLHPSSRGELRLKSSSPYDYPLINPRFLSDSNDEDIATMYEGIKLALEIVNTNAFRKLNASLMHAPLPACQDHEYLSREYWYCQLRQLTFHVFHPVGTCKMGPDPTKGAVVNHELKVHGIKNLRVADASIIPEATSGHTNAPCIMIGEKVSDMIKNGN</sequence>
<evidence type="ECO:0000256" key="2">
    <source>
        <dbReference type="PIRSR" id="PIRSR000137-1"/>
    </source>
</evidence>
<keyword evidence="3" id="KW-0274">FAD</keyword>
<evidence type="ECO:0000259" key="5">
    <source>
        <dbReference type="PROSITE" id="PS00624"/>
    </source>
</evidence>
<feature type="active site" description="Proton donor" evidence="2">
    <location>
        <position position="444"/>
    </location>
</feature>
<dbReference type="Gene3D" id="3.50.50.60">
    <property type="entry name" value="FAD/NAD(P)-binding domain"/>
    <property type="match status" value="1"/>
</dbReference>
<dbReference type="PROSITE" id="PS00623">
    <property type="entry name" value="GMC_OXRED_1"/>
    <property type="match status" value="1"/>
</dbReference>
<proteinExistence type="inferred from homology"/>
<feature type="domain" description="Glucose-methanol-choline oxidoreductase N-terminal" evidence="4">
    <location>
        <begin position="36"/>
        <end position="59"/>
    </location>
</feature>
<dbReference type="OrthoDB" id="269227at2759"/>
<dbReference type="PIRSF" id="PIRSF000137">
    <property type="entry name" value="Alcohol_oxidase"/>
    <property type="match status" value="1"/>
</dbReference>
<keyword evidence="3" id="KW-0285">Flavoprotein</keyword>
<name>A0A8K0C840_IGNLU</name>
<protein>
    <recommendedName>
        <fullName evidence="4 5">Glucose-methanol-choline oxidoreductase N-terminal domain-containing protein</fullName>
    </recommendedName>
</protein>
<dbReference type="InterPro" id="IPR012132">
    <property type="entry name" value="GMC_OxRdtase"/>
</dbReference>
<dbReference type="InterPro" id="IPR036188">
    <property type="entry name" value="FAD/NAD-bd_sf"/>
</dbReference>
<dbReference type="Pfam" id="PF00732">
    <property type="entry name" value="GMC_oxred_N"/>
    <property type="match status" value="1"/>
</dbReference>
<dbReference type="SUPFAM" id="SSF51905">
    <property type="entry name" value="FAD/NAD(P)-binding domain"/>
    <property type="match status" value="1"/>
</dbReference>
<dbReference type="InterPro" id="IPR007867">
    <property type="entry name" value="GMC_OxRtase_C"/>
</dbReference>
<feature type="active site" description="Proton acceptor" evidence="2">
    <location>
        <position position="488"/>
    </location>
</feature>
<comment type="similarity">
    <text evidence="1 3">Belongs to the GMC oxidoreductase family.</text>
</comment>
<dbReference type="InterPro" id="IPR000172">
    <property type="entry name" value="GMC_OxRdtase_N"/>
</dbReference>
<evidence type="ECO:0000256" key="1">
    <source>
        <dbReference type="ARBA" id="ARBA00010790"/>
    </source>
</evidence>
<dbReference type="GO" id="GO:0050660">
    <property type="term" value="F:flavin adenine dinucleotide binding"/>
    <property type="evidence" value="ECO:0007669"/>
    <property type="project" value="InterPro"/>
</dbReference>
<dbReference type="AlphaFoldDB" id="A0A8K0C840"/>
<dbReference type="Proteomes" id="UP000801492">
    <property type="component" value="Unassembled WGS sequence"/>
</dbReference>
<evidence type="ECO:0000313" key="6">
    <source>
        <dbReference type="EMBL" id="KAF2879798.1"/>
    </source>
</evidence>
<evidence type="ECO:0000259" key="4">
    <source>
        <dbReference type="PROSITE" id="PS00623"/>
    </source>
</evidence>
<gene>
    <name evidence="6" type="ORF">ILUMI_26373</name>
</gene>
<reference evidence="6" key="1">
    <citation type="submission" date="2019-08" db="EMBL/GenBank/DDBJ databases">
        <title>The genome of the North American firefly Photinus pyralis.</title>
        <authorList>
            <consortium name="Photinus pyralis genome working group"/>
            <person name="Fallon T.R."/>
            <person name="Sander Lower S.E."/>
            <person name="Weng J.-K."/>
        </authorList>
    </citation>
    <scope>NUCLEOTIDE SEQUENCE</scope>
    <source>
        <strain evidence="6">TRF0915ILg1</strain>
        <tissue evidence="6">Whole body</tissue>
    </source>
</reference>
<dbReference type="PROSITE" id="PS00624">
    <property type="entry name" value="GMC_OXRED_2"/>
    <property type="match status" value="1"/>
</dbReference>
<accession>A0A8K0C840</accession>
<feature type="domain" description="Glucose-methanol-choline oxidoreductase N-terminal" evidence="5">
    <location>
        <begin position="210"/>
        <end position="224"/>
    </location>
</feature>
<dbReference type="EMBL" id="VTPC01091070">
    <property type="protein sequence ID" value="KAF2879798.1"/>
    <property type="molecule type" value="Genomic_DNA"/>
</dbReference>
<dbReference type="PANTHER" id="PTHR11552">
    <property type="entry name" value="GLUCOSE-METHANOL-CHOLINE GMC OXIDOREDUCTASE"/>
    <property type="match status" value="1"/>
</dbReference>
<evidence type="ECO:0000256" key="3">
    <source>
        <dbReference type="RuleBase" id="RU003968"/>
    </source>
</evidence>